<evidence type="ECO:0000313" key="6">
    <source>
        <dbReference type="Proteomes" id="UP000436088"/>
    </source>
</evidence>
<dbReference type="AlphaFoldDB" id="A0A6A2YR59"/>
<keyword evidence="1" id="KW-0479">Metal-binding</keyword>
<dbReference type="InterPro" id="IPR046349">
    <property type="entry name" value="C1-like_sf"/>
</dbReference>
<dbReference type="GO" id="GO:0046872">
    <property type="term" value="F:metal ion binding"/>
    <property type="evidence" value="ECO:0007669"/>
    <property type="project" value="UniProtKB-KW"/>
</dbReference>
<dbReference type="PROSITE" id="PS00479">
    <property type="entry name" value="ZF_DAG_PE_1"/>
    <property type="match status" value="1"/>
</dbReference>
<evidence type="ECO:0000256" key="1">
    <source>
        <dbReference type="ARBA" id="ARBA00022723"/>
    </source>
</evidence>
<reference evidence="5" key="1">
    <citation type="submission" date="2019-09" db="EMBL/GenBank/DDBJ databases">
        <title>Draft genome information of white flower Hibiscus syriacus.</title>
        <authorList>
            <person name="Kim Y.-M."/>
        </authorList>
    </citation>
    <scope>NUCLEOTIDE SEQUENCE [LARGE SCALE GENOMIC DNA]</scope>
    <source>
        <strain evidence="5">YM2019G1</strain>
    </source>
</reference>
<dbReference type="InterPro" id="IPR004146">
    <property type="entry name" value="DC1"/>
</dbReference>
<keyword evidence="2" id="KW-0677">Repeat</keyword>
<keyword evidence="3" id="KW-0862">Zinc</keyword>
<sequence>MAELHHMNHNHPLLFNEDSGCPRHTTYLCAGCTEGVKGPSYSCGECEFYLHKKCAEAPLKIHHPAHRDHPLLFLPASEYEEREVRCSFCEDKVWGFIYHCSSCKFYLDFFCALLPRYTSAGNFIETLHTAHPHPLVSINPIDDFHCSGCNGTIKIDDASYYCYELCKYFHKKCLELPSTINHPCHRTHQLLLAYKEKVEYSPHATSAKALFCWDFIIVVSLATLTFTPDVLGHHSLLKTNLIMTTLSLFHRDCISLPRHIRLTLHPHPISHCFFICTDDHDSGDWDCKICFEKVNIEYGSYYCSRLGCDFVIHVNCASDVEKKDLYGVVEVENPDEFEESDLLLDESTSSIIRIIKEIEVGDEAIAAEIEHISHEHNLIFSDETMDNTCCNGCVLPILSSFYYCPHCDFFLHKACAELRKMCRQWHLTEPFNLITMSHFLFFDNIYKGKCNACGKALSYEKVYRCKDCTFALNWRCVTLPRNAWHKCDQHSLTLAHQDRDDYPLRHYCDICEEGRDPQKWFYHCGTCDNAMHIECVLGKYPFIKVGSKYTYEGHPPITTLNAFSVRNPVKIWPLSV</sequence>
<protein>
    <recommendedName>
        <fullName evidence="4">Phorbol-ester/DAG-type domain-containing protein</fullName>
    </recommendedName>
</protein>
<comment type="caution">
    <text evidence="5">The sequence shown here is derived from an EMBL/GenBank/DDBJ whole genome shotgun (WGS) entry which is preliminary data.</text>
</comment>
<dbReference type="Pfam" id="PF03107">
    <property type="entry name" value="C1_2"/>
    <property type="match status" value="5"/>
</dbReference>
<evidence type="ECO:0000313" key="5">
    <source>
        <dbReference type="EMBL" id="KAE8681911.1"/>
    </source>
</evidence>
<organism evidence="5 6">
    <name type="scientific">Hibiscus syriacus</name>
    <name type="common">Rose of Sharon</name>
    <dbReference type="NCBI Taxonomy" id="106335"/>
    <lineage>
        <taxon>Eukaryota</taxon>
        <taxon>Viridiplantae</taxon>
        <taxon>Streptophyta</taxon>
        <taxon>Embryophyta</taxon>
        <taxon>Tracheophyta</taxon>
        <taxon>Spermatophyta</taxon>
        <taxon>Magnoliopsida</taxon>
        <taxon>eudicotyledons</taxon>
        <taxon>Gunneridae</taxon>
        <taxon>Pentapetalae</taxon>
        <taxon>rosids</taxon>
        <taxon>malvids</taxon>
        <taxon>Malvales</taxon>
        <taxon>Malvaceae</taxon>
        <taxon>Malvoideae</taxon>
        <taxon>Hibiscus</taxon>
    </lineage>
</organism>
<dbReference type="PANTHER" id="PTHR32410">
    <property type="entry name" value="CYSTEINE/HISTIDINE-RICH C1 DOMAIN FAMILY PROTEIN"/>
    <property type="match status" value="1"/>
</dbReference>
<feature type="domain" description="Phorbol-ester/DAG-type" evidence="4">
    <location>
        <begin position="376"/>
        <end position="422"/>
    </location>
</feature>
<dbReference type="EMBL" id="VEPZ02001296">
    <property type="protein sequence ID" value="KAE8681911.1"/>
    <property type="molecule type" value="Genomic_DNA"/>
</dbReference>
<dbReference type="SUPFAM" id="SSF57889">
    <property type="entry name" value="Cysteine-rich domain"/>
    <property type="match status" value="5"/>
</dbReference>
<evidence type="ECO:0000256" key="2">
    <source>
        <dbReference type="ARBA" id="ARBA00022737"/>
    </source>
</evidence>
<dbReference type="InterPro" id="IPR013083">
    <property type="entry name" value="Znf_RING/FYVE/PHD"/>
</dbReference>
<gene>
    <name evidence="5" type="ORF">F3Y22_tig00111298pilonHSYRG00067</name>
</gene>
<dbReference type="Proteomes" id="UP000436088">
    <property type="component" value="Unassembled WGS sequence"/>
</dbReference>
<dbReference type="InterPro" id="IPR053192">
    <property type="entry name" value="Vacuole_Formation_Reg"/>
</dbReference>
<keyword evidence="6" id="KW-1185">Reference proteome</keyword>
<accession>A0A6A2YR59</accession>
<dbReference type="Gene3D" id="3.30.40.10">
    <property type="entry name" value="Zinc/RING finger domain, C3HC4 (zinc finger)"/>
    <property type="match status" value="1"/>
</dbReference>
<dbReference type="PANTHER" id="PTHR32410:SF165">
    <property type="entry name" value="C1 DOMAIN FAMILY PROTEIN, PUTATIVE-RELATED"/>
    <property type="match status" value="1"/>
</dbReference>
<dbReference type="InterPro" id="IPR002219">
    <property type="entry name" value="PKC_DAG/PE"/>
</dbReference>
<proteinExistence type="predicted"/>
<evidence type="ECO:0000256" key="3">
    <source>
        <dbReference type="ARBA" id="ARBA00022833"/>
    </source>
</evidence>
<evidence type="ECO:0000259" key="4">
    <source>
        <dbReference type="PROSITE" id="PS00479"/>
    </source>
</evidence>
<name>A0A6A2YR59_HIBSY</name>